<dbReference type="OrthoDB" id="9767746at2"/>
<organism evidence="1 2">
    <name type="scientific">Acetivibrio straminisolvens JCM 21531</name>
    <dbReference type="NCBI Taxonomy" id="1294263"/>
    <lineage>
        <taxon>Bacteria</taxon>
        <taxon>Bacillati</taxon>
        <taxon>Bacillota</taxon>
        <taxon>Clostridia</taxon>
        <taxon>Eubacteriales</taxon>
        <taxon>Oscillospiraceae</taxon>
        <taxon>Acetivibrio</taxon>
    </lineage>
</organism>
<dbReference type="RefSeq" id="WP_038287440.1">
    <property type="nucleotide sequence ID" value="NZ_BAVR01000008.1"/>
</dbReference>
<gene>
    <name evidence="1" type="ORF">JCM21531_1007</name>
</gene>
<dbReference type="EMBL" id="BAVR01000008">
    <property type="protein sequence ID" value="GAE87621.1"/>
    <property type="molecule type" value="Genomic_DNA"/>
</dbReference>
<evidence type="ECO:0000313" key="1">
    <source>
        <dbReference type="EMBL" id="GAE87621.1"/>
    </source>
</evidence>
<sequence>MFKNVGKIEEFFKVAKSDFENRTDELSLREYIGAHCLICFVSLLIIKILEQRLEGKHSVTAMLKSLSKVCCSHIKENYYLFDFYNDVLQDIGKELDIDFGRKIMTFGDIKKIIGQSKKYNVCYIMKRFDCVTRCVTVM</sequence>
<protein>
    <submittedName>
        <fullName evidence="1">Uncharacterized protein</fullName>
    </submittedName>
</protein>
<reference evidence="1" key="1">
    <citation type="journal article" date="2014" name="Genome Announc.">
        <title>Draft Genome Sequence of Clostridium straminisolvens Strain JCM 21531T, Isolated from a Cellulose-Degrading Bacterial Community.</title>
        <authorList>
            <person name="Yuki M."/>
            <person name="Oshima K."/>
            <person name="Suda W."/>
            <person name="Sakamoto M."/>
            <person name="Kitamura K."/>
            <person name="Iida T."/>
            <person name="Hattori M."/>
            <person name="Ohkuma M."/>
        </authorList>
    </citation>
    <scope>NUCLEOTIDE SEQUENCE [LARGE SCALE GENOMIC DNA]</scope>
    <source>
        <strain evidence="1">JCM 21531</strain>
    </source>
</reference>
<evidence type="ECO:0000313" key="2">
    <source>
        <dbReference type="Proteomes" id="UP000019109"/>
    </source>
</evidence>
<proteinExistence type="predicted"/>
<dbReference type="Proteomes" id="UP000019109">
    <property type="component" value="Unassembled WGS sequence"/>
</dbReference>
<keyword evidence="2" id="KW-1185">Reference proteome</keyword>
<comment type="caution">
    <text evidence="1">The sequence shown here is derived from an EMBL/GenBank/DDBJ whole genome shotgun (WGS) entry which is preliminary data.</text>
</comment>
<accession>W4V342</accession>
<dbReference type="AlphaFoldDB" id="W4V342"/>
<dbReference type="STRING" id="1294263.JCM21531_1007"/>
<name>W4V342_9FIRM</name>